<evidence type="ECO:0000256" key="5">
    <source>
        <dbReference type="ARBA" id="ARBA00023136"/>
    </source>
</evidence>
<protein>
    <recommendedName>
        <fullName evidence="10">Interferon-induced transmembrane protein</fullName>
    </recommendedName>
</protein>
<proteinExistence type="inferred from homology"/>
<dbReference type="PANTHER" id="PTHR14948">
    <property type="entry name" value="NG5"/>
    <property type="match status" value="1"/>
</dbReference>
<dbReference type="Proteomes" id="UP000663832">
    <property type="component" value="Unassembled WGS sequence"/>
</dbReference>
<comment type="subcellular location">
    <subcellularLocation>
        <location evidence="1">Membrane</location>
    </subcellularLocation>
</comment>
<dbReference type="Pfam" id="PF04505">
    <property type="entry name" value="CD225"/>
    <property type="match status" value="1"/>
</dbReference>
<dbReference type="InterPro" id="IPR007593">
    <property type="entry name" value="CD225/Dispanin_fam"/>
</dbReference>
<feature type="compositionally biased region" description="Polar residues" evidence="6">
    <location>
        <begin position="34"/>
        <end position="49"/>
    </location>
</feature>
<keyword evidence="4 7" id="KW-1133">Transmembrane helix</keyword>
<evidence type="ECO:0000256" key="1">
    <source>
        <dbReference type="ARBA" id="ARBA00004370"/>
    </source>
</evidence>
<feature type="transmembrane region" description="Helical" evidence="7">
    <location>
        <begin position="181"/>
        <end position="205"/>
    </location>
</feature>
<keyword evidence="5 7" id="KW-0472">Membrane</keyword>
<accession>A0A815BDF3</accession>
<evidence type="ECO:0000313" key="8">
    <source>
        <dbReference type="EMBL" id="CAF1268886.1"/>
    </source>
</evidence>
<gene>
    <name evidence="8" type="ORF">QVE165_LOCUS29475</name>
</gene>
<reference evidence="8" key="1">
    <citation type="submission" date="2021-02" db="EMBL/GenBank/DDBJ databases">
        <authorList>
            <person name="Nowell W R."/>
        </authorList>
    </citation>
    <scope>NUCLEOTIDE SEQUENCE</scope>
</reference>
<evidence type="ECO:0000256" key="4">
    <source>
        <dbReference type="ARBA" id="ARBA00022989"/>
    </source>
</evidence>
<organism evidence="8 9">
    <name type="scientific">Adineta steineri</name>
    <dbReference type="NCBI Taxonomy" id="433720"/>
    <lineage>
        <taxon>Eukaryota</taxon>
        <taxon>Metazoa</taxon>
        <taxon>Spiralia</taxon>
        <taxon>Gnathifera</taxon>
        <taxon>Rotifera</taxon>
        <taxon>Eurotatoria</taxon>
        <taxon>Bdelloidea</taxon>
        <taxon>Adinetida</taxon>
        <taxon>Adinetidae</taxon>
        <taxon>Adineta</taxon>
    </lineage>
</organism>
<dbReference type="OrthoDB" id="9906841at2759"/>
<keyword evidence="3 7" id="KW-0812">Transmembrane</keyword>
<dbReference type="GO" id="GO:0016020">
    <property type="term" value="C:membrane"/>
    <property type="evidence" value="ECO:0007669"/>
    <property type="project" value="UniProtKB-SubCell"/>
</dbReference>
<feature type="compositionally biased region" description="Polar residues" evidence="6">
    <location>
        <begin position="10"/>
        <end position="26"/>
    </location>
</feature>
<sequence>MNIPDISYISPEQSNTNNPNKVQSDVNHLPPSYINPTSTSPPFHTPQAQTSPFYASQAQTQTLPPFYASQAQAQTSPSFHASQAQTVPSNTGAHLMQPGVYAPPTLFITAGPMPYQNMIVSGNYIHPETVYIRDYMIWSIINIFLGGLVLGIPAVWLSMVTRDRKQQGDIEGARTMSKITLAFNIIITVLFFILAAFLILYLVIFSDNTSTTIYY</sequence>
<evidence type="ECO:0000256" key="7">
    <source>
        <dbReference type="SAM" id="Phobius"/>
    </source>
</evidence>
<dbReference type="PANTHER" id="PTHR14948:SF46">
    <property type="entry name" value="DISPANIN SUBFAMILY A MEMBER 2B-LIKE-RELATED"/>
    <property type="match status" value="1"/>
</dbReference>
<evidence type="ECO:0008006" key="10">
    <source>
        <dbReference type="Google" id="ProtNLM"/>
    </source>
</evidence>
<comment type="similarity">
    <text evidence="2">Belongs to the CD225/Dispanin family.</text>
</comment>
<feature type="region of interest" description="Disordered" evidence="6">
    <location>
        <begin position="1"/>
        <end position="49"/>
    </location>
</feature>
<dbReference type="AlphaFoldDB" id="A0A815BDF3"/>
<name>A0A815BDF3_9BILA</name>
<feature type="transmembrane region" description="Helical" evidence="7">
    <location>
        <begin position="135"/>
        <end position="160"/>
    </location>
</feature>
<evidence type="ECO:0000313" key="9">
    <source>
        <dbReference type="Proteomes" id="UP000663832"/>
    </source>
</evidence>
<dbReference type="InterPro" id="IPR051423">
    <property type="entry name" value="CD225/Dispanin"/>
</dbReference>
<keyword evidence="9" id="KW-1185">Reference proteome</keyword>
<evidence type="ECO:0000256" key="6">
    <source>
        <dbReference type="SAM" id="MobiDB-lite"/>
    </source>
</evidence>
<evidence type="ECO:0000256" key="2">
    <source>
        <dbReference type="ARBA" id="ARBA00006843"/>
    </source>
</evidence>
<dbReference type="EMBL" id="CAJNOM010000237">
    <property type="protein sequence ID" value="CAF1268886.1"/>
    <property type="molecule type" value="Genomic_DNA"/>
</dbReference>
<evidence type="ECO:0000256" key="3">
    <source>
        <dbReference type="ARBA" id="ARBA00022692"/>
    </source>
</evidence>
<comment type="caution">
    <text evidence="8">The sequence shown here is derived from an EMBL/GenBank/DDBJ whole genome shotgun (WGS) entry which is preliminary data.</text>
</comment>